<sequence>MGRLPHEMFDSSTISFSGWFKLTGVYATFRRLPVCHIMDDQQPDFGRLGGLEGNTGLAAFDTTSGNLKKMTSSYVILIQQCRQDR</sequence>
<comment type="caution">
    <text evidence="1">The sequence shown here is derived from an EMBL/GenBank/DDBJ whole genome shotgun (WGS) entry which is preliminary data.</text>
</comment>
<protein>
    <submittedName>
        <fullName evidence="1">Uncharacterized protein</fullName>
    </submittedName>
</protein>
<evidence type="ECO:0000313" key="2">
    <source>
        <dbReference type="Proteomes" id="UP000320735"/>
    </source>
</evidence>
<name>A0A5C6BIB9_9PLAN</name>
<keyword evidence="2" id="KW-1185">Reference proteome</keyword>
<dbReference type="EMBL" id="SJPP01000001">
    <property type="protein sequence ID" value="TWU11740.1"/>
    <property type="molecule type" value="Genomic_DNA"/>
</dbReference>
<evidence type="ECO:0000313" key="1">
    <source>
        <dbReference type="EMBL" id="TWU11740.1"/>
    </source>
</evidence>
<dbReference type="Proteomes" id="UP000320735">
    <property type="component" value="Unassembled WGS sequence"/>
</dbReference>
<organism evidence="1 2">
    <name type="scientific">Symmachiella macrocystis</name>
    <dbReference type="NCBI Taxonomy" id="2527985"/>
    <lineage>
        <taxon>Bacteria</taxon>
        <taxon>Pseudomonadati</taxon>
        <taxon>Planctomycetota</taxon>
        <taxon>Planctomycetia</taxon>
        <taxon>Planctomycetales</taxon>
        <taxon>Planctomycetaceae</taxon>
        <taxon>Symmachiella</taxon>
    </lineage>
</organism>
<accession>A0A5C6BIB9</accession>
<proteinExistence type="predicted"/>
<dbReference type="AlphaFoldDB" id="A0A5C6BIB9"/>
<gene>
    <name evidence="1" type="ORF">CA54_05490</name>
</gene>
<reference evidence="1 2" key="1">
    <citation type="submission" date="2019-02" db="EMBL/GenBank/DDBJ databases">
        <title>Deep-cultivation of Planctomycetes and their phenomic and genomic characterization uncovers novel biology.</title>
        <authorList>
            <person name="Wiegand S."/>
            <person name="Jogler M."/>
            <person name="Boedeker C."/>
            <person name="Pinto D."/>
            <person name="Vollmers J."/>
            <person name="Rivas-Marin E."/>
            <person name="Kohn T."/>
            <person name="Peeters S.H."/>
            <person name="Heuer A."/>
            <person name="Rast P."/>
            <person name="Oberbeckmann S."/>
            <person name="Bunk B."/>
            <person name="Jeske O."/>
            <person name="Meyerdierks A."/>
            <person name="Storesund J.E."/>
            <person name="Kallscheuer N."/>
            <person name="Luecker S."/>
            <person name="Lage O.M."/>
            <person name="Pohl T."/>
            <person name="Merkel B.J."/>
            <person name="Hornburger P."/>
            <person name="Mueller R.-W."/>
            <person name="Bruemmer F."/>
            <person name="Labrenz M."/>
            <person name="Spormann A.M."/>
            <person name="Op Den Camp H."/>
            <person name="Overmann J."/>
            <person name="Amann R."/>
            <person name="Jetten M.S.M."/>
            <person name="Mascher T."/>
            <person name="Medema M.H."/>
            <person name="Devos D.P."/>
            <person name="Kaster A.-K."/>
            <person name="Ovreas L."/>
            <person name="Rohde M."/>
            <person name="Galperin M.Y."/>
            <person name="Jogler C."/>
        </authorList>
    </citation>
    <scope>NUCLEOTIDE SEQUENCE [LARGE SCALE GENOMIC DNA]</scope>
    <source>
        <strain evidence="1 2">CA54</strain>
    </source>
</reference>